<dbReference type="PROSITE" id="PS50893">
    <property type="entry name" value="ABC_TRANSPORTER_2"/>
    <property type="match status" value="1"/>
</dbReference>
<accession>M0MFL8</accession>
<evidence type="ECO:0000256" key="12">
    <source>
        <dbReference type="SAM" id="MobiDB-lite"/>
    </source>
</evidence>
<sequence length="282" mass="30896">MARIDESVDAVERVGAHTTGTGDVDDTDDTPEILVDGVSKRYESDRQSVQALSDVQFAVETGEFVCIVGPSGCGKTTLLRAIAGLEAPTEGAVVINGEAVGGPDTDRGMVFQEYGLFPWLTVQENVCFGLERQGMAREACDNRCYEMLDLVGLDGFADAYPKELSGGMKQRVAVARALAVDPDILLMDEPFGSVDAQTRERLHAELLDIWQETGKTTLFVTHEISEAVLLGDRVLVMSAEPGRVKELIDVDLPRPRSRTDESFVEYTDWIRSLIGDETTDRF</sequence>
<evidence type="ECO:0000256" key="11">
    <source>
        <dbReference type="ARBA" id="ARBA00057369"/>
    </source>
</evidence>
<dbReference type="AlphaFoldDB" id="M0MFL8"/>
<dbReference type="InterPro" id="IPR017871">
    <property type="entry name" value="ABC_transporter-like_CS"/>
</dbReference>
<reference evidence="14 15" key="1">
    <citation type="journal article" date="2014" name="PLoS Genet.">
        <title>Phylogenetically driven sequencing of extremely halophilic archaea reveals strategies for static and dynamic osmo-response.</title>
        <authorList>
            <person name="Becker E.A."/>
            <person name="Seitzer P.M."/>
            <person name="Tritt A."/>
            <person name="Larsen D."/>
            <person name="Krusor M."/>
            <person name="Yao A.I."/>
            <person name="Wu D."/>
            <person name="Madern D."/>
            <person name="Eisen J.A."/>
            <person name="Darling A.E."/>
            <person name="Facciotti M.T."/>
        </authorList>
    </citation>
    <scope>NUCLEOTIDE SEQUENCE [LARGE SCALE GENOMIC DNA]</scope>
    <source>
        <strain evidence="14 15">DSM 5350</strain>
    </source>
</reference>
<evidence type="ECO:0000256" key="8">
    <source>
        <dbReference type="ARBA" id="ARBA00039025"/>
    </source>
</evidence>
<organism evidence="14 15">
    <name type="scientific">Halococcus saccharolyticus DSM 5350</name>
    <dbReference type="NCBI Taxonomy" id="1227455"/>
    <lineage>
        <taxon>Archaea</taxon>
        <taxon>Methanobacteriati</taxon>
        <taxon>Methanobacteriota</taxon>
        <taxon>Stenosarchaea group</taxon>
        <taxon>Halobacteria</taxon>
        <taxon>Halobacteriales</taxon>
        <taxon>Halococcaceae</taxon>
        <taxon>Halococcus</taxon>
    </lineage>
</organism>
<dbReference type="SMART" id="SM00382">
    <property type="entry name" value="AAA"/>
    <property type="match status" value="1"/>
</dbReference>
<dbReference type="GO" id="GO:0016887">
    <property type="term" value="F:ATP hydrolysis activity"/>
    <property type="evidence" value="ECO:0007669"/>
    <property type="project" value="InterPro"/>
</dbReference>
<comment type="caution">
    <text evidence="14">The sequence shown here is derived from an EMBL/GenBank/DDBJ whole genome shotgun (WGS) entry which is preliminary data.</text>
</comment>
<dbReference type="EC" id="7.3.2.6" evidence="8"/>
<dbReference type="PATRIC" id="fig|1227455.4.peg.2378"/>
<dbReference type="RefSeq" id="WP_006078179.1">
    <property type="nucleotide sequence ID" value="NZ_AOMD01000025.1"/>
</dbReference>
<dbReference type="InParanoid" id="M0MFL8"/>
<comment type="function">
    <text evidence="11">Part of the ABC transporter complex WtpABC involved in molybdate/tungstate import. Responsible for energy coupling to the transport system.</text>
</comment>
<proteinExistence type="inferred from homology"/>
<comment type="subcellular location">
    <subcellularLocation>
        <location evidence="1">Cell membrane</location>
    </subcellularLocation>
</comment>
<dbReference type="CDD" id="cd03293">
    <property type="entry name" value="ABC_NrtD_SsuB_transporters"/>
    <property type="match status" value="1"/>
</dbReference>
<keyword evidence="15" id="KW-1185">Reference proteome</keyword>
<dbReference type="Proteomes" id="UP000011669">
    <property type="component" value="Unassembled WGS sequence"/>
</dbReference>
<comment type="catalytic activity">
    <reaction evidence="10">
        <text>tungstate(in) + ATP + H2O = tungstate(out) + ADP + phosphate + H(+)</text>
        <dbReference type="Rhea" id="RHEA:35027"/>
        <dbReference type="ChEBI" id="CHEBI:15377"/>
        <dbReference type="ChEBI" id="CHEBI:15378"/>
        <dbReference type="ChEBI" id="CHEBI:30616"/>
        <dbReference type="ChEBI" id="CHEBI:43474"/>
        <dbReference type="ChEBI" id="CHEBI:46502"/>
        <dbReference type="ChEBI" id="CHEBI:456216"/>
        <dbReference type="EC" id="7.3.2.6"/>
    </reaction>
</comment>
<dbReference type="FunCoup" id="M0MFL8">
    <property type="interactions" value="44"/>
</dbReference>
<dbReference type="PANTHER" id="PTHR42788">
    <property type="entry name" value="TAURINE IMPORT ATP-BINDING PROTEIN-RELATED"/>
    <property type="match status" value="1"/>
</dbReference>
<evidence type="ECO:0000256" key="1">
    <source>
        <dbReference type="ARBA" id="ARBA00004236"/>
    </source>
</evidence>
<feature type="domain" description="ABC transporter" evidence="13">
    <location>
        <begin position="33"/>
        <end position="264"/>
    </location>
</feature>
<feature type="compositionally biased region" description="Basic and acidic residues" evidence="12">
    <location>
        <begin position="1"/>
        <end position="15"/>
    </location>
</feature>
<evidence type="ECO:0000256" key="10">
    <source>
        <dbReference type="ARBA" id="ARBA00047936"/>
    </source>
</evidence>
<evidence type="ECO:0000256" key="5">
    <source>
        <dbReference type="ARBA" id="ARBA00022840"/>
    </source>
</evidence>
<keyword evidence="2" id="KW-0813">Transport</keyword>
<dbReference type="GO" id="GO:0005524">
    <property type="term" value="F:ATP binding"/>
    <property type="evidence" value="ECO:0007669"/>
    <property type="project" value="UniProtKB-KW"/>
</dbReference>
<dbReference type="GO" id="GO:0005886">
    <property type="term" value="C:plasma membrane"/>
    <property type="evidence" value="ECO:0007669"/>
    <property type="project" value="UniProtKB-SubCell"/>
</dbReference>
<evidence type="ECO:0000256" key="2">
    <source>
        <dbReference type="ARBA" id="ARBA00022448"/>
    </source>
</evidence>
<keyword evidence="3" id="KW-0500">Molybdenum</keyword>
<feature type="region of interest" description="Disordered" evidence="12">
    <location>
        <begin position="1"/>
        <end position="30"/>
    </location>
</feature>
<dbReference type="EMBL" id="AOMD01000025">
    <property type="protein sequence ID" value="EMA44168.1"/>
    <property type="molecule type" value="Genomic_DNA"/>
</dbReference>
<evidence type="ECO:0000256" key="9">
    <source>
        <dbReference type="ARBA" id="ARBA00041133"/>
    </source>
</evidence>
<protein>
    <recommendedName>
        <fullName evidence="9">Molybdate/tungstate import ATP-binding protein WtpC</fullName>
        <ecNumber evidence="8">7.3.2.6</ecNumber>
    </recommendedName>
</protein>
<keyword evidence="5 14" id="KW-0067">ATP-binding</keyword>
<dbReference type="OrthoDB" id="18368at2157"/>
<evidence type="ECO:0000313" key="15">
    <source>
        <dbReference type="Proteomes" id="UP000011669"/>
    </source>
</evidence>
<evidence type="ECO:0000259" key="13">
    <source>
        <dbReference type="PROSITE" id="PS50893"/>
    </source>
</evidence>
<dbReference type="Pfam" id="PF00005">
    <property type="entry name" value="ABC_tran"/>
    <property type="match status" value="1"/>
</dbReference>
<evidence type="ECO:0000256" key="7">
    <source>
        <dbReference type="ARBA" id="ARBA00038781"/>
    </source>
</evidence>
<evidence type="ECO:0000256" key="4">
    <source>
        <dbReference type="ARBA" id="ARBA00022741"/>
    </source>
</evidence>
<dbReference type="Gene3D" id="3.40.50.300">
    <property type="entry name" value="P-loop containing nucleotide triphosphate hydrolases"/>
    <property type="match status" value="1"/>
</dbReference>
<dbReference type="PROSITE" id="PS00211">
    <property type="entry name" value="ABC_TRANSPORTER_1"/>
    <property type="match status" value="1"/>
</dbReference>
<dbReference type="InterPro" id="IPR050166">
    <property type="entry name" value="ABC_transporter_ATP-bind"/>
</dbReference>
<keyword evidence="4" id="KW-0547">Nucleotide-binding</keyword>
<comment type="similarity">
    <text evidence="6">Belongs to the ABC transporter superfamily. Sulfate/tungstate importer (TC 3.A.1.6) family.</text>
</comment>
<dbReference type="InterPro" id="IPR003439">
    <property type="entry name" value="ABC_transporter-like_ATP-bd"/>
</dbReference>
<gene>
    <name evidence="14" type="ORF">C449_11598</name>
</gene>
<dbReference type="SUPFAM" id="SSF52540">
    <property type="entry name" value="P-loop containing nucleoside triphosphate hydrolases"/>
    <property type="match status" value="1"/>
</dbReference>
<dbReference type="GO" id="GO:1901238">
    <property type="term" value="F:ABC-type tungstate transporter activity"/>
    <property type="evidence" value="ECO:0007669"/>
    <property type="project" value="UniProtKB-EC"/>
</dbReference>
<dbReference type="FunFam" id="3.40.50.300:FF:000425">
    <property type="entry name" value="Probable ABC transporter, ATP-binding subunit"/>
    <property type="match status" value="1"/>
</dbReference>
<dbReference type="STRING" id="1227455.C449_11598"/>
<name>M0MFL8_9EURY</name>
<dbReference type="InterPro" id="IPR003593">
    <property type="entry name" value="AAA+_ATPase"/>
</dbReference>
<dbReference type="PANTHER" id="PTHR42788:SF13">
    <property type="entry name" value="ALIPHATIC SULFONATES IMPORT ATP-BINDING PROTEIN SSUB"/>
    <property type="match status" value="1"/>
</dbReference>
<evidence type="ECO:0000256" key="6">
    <source>
        <dbReference type="ARBA" id="ARBA00038307"/>
    </source>
</evidence>
<evidence type="ECO:0000256" key="3">
    <source>
        <dbReference type="ARBA" id="ARBA00022505"/>
    </source>
</evidence>
<comment type="subunit">
    <text evidence="7">The complex is composed of two ATP-binding proteins (WtpC), two transmembrane proteins (WtpB) and a solute-binding protein (WtpA).</text>
</comment>
<evidence type="ECO:0000313" key="14">
    <source>
        <dbReference type="EMBL" id="EMA44168.1"/>
    </source>
</evidence>
<dbReference type="InterPro" id="IPR027417">
    <property type="entry name" value="P-loop_NTPase"/>
</dbReference>